<reference evidence="2 3" key="1">
    <citation type="submission" date="2023-06" db="EMBL/GenBank/DDBJ databases">
        <title>Actinomycetospora Odt1-22.</title>
        <authorList>
            <person name="Supong K."/>
        </authorList>
    </citation>
    <scope>NUCLEOTIDE SEQUENCE [LARGE SCALE GENOMIC DNA]</scope>
    <source>
        <strain evidence="2 3">Odt1-22</strain>
    </source>
</reference>
<dbReference type="RefSeq" id="WP_286051351.1">
    <property type="nucleotide sequence ID" value="NZ_JASVWF010000001.1"/>
</dbReference>
<protein>
    <submittedName>
        <fullName evidence="2">Uncharacterized protein</fullName>
    </submittedName>
</protein>
<comment type="caution">
    <text evidence="2">The sequence shown here is derived from an EMBL/GenBank/DDBJ whole genome shotgun (WGS) entry which is preliminary data.</text>
</comment>
<dbReference type="EMBL" id="JASVWF010000001">
    <property type="protein sequence ID" value="MDL5155252.1"/>
    <property type="molecule type" value="Genomic_DNA"/>
</dbReference>
<feature type="transmembrane region" description="Helical" evidence="1">
    <location>
        <begin position="6"/>
        <end position="27"/>
    </location>
</feature>
<keyword evidence="1" id="KW-1133">Transmembrane helix</keyword>
<evidence type="ECO:0000313" key="3">
    <source>
        <dbReference type="Proteomes" id="UP001231924"/>
    </source>
</evidence>
<dbReference type="Proteomes" id="UP001231924">
    <property type="component" value="Unassembled WGS sequence"/>
</dbReference>
<evidence type="ECO:0000313" key="2">
    <source>
        <dbReference type="EMBL" id="MDL5155252.1"/>
    </source>
</evidence>
<organism evidence="2 3">
    <name type="scientific">Actinomycetospora termitidis</name>
    <dbReference type="NCBI Taxonomy" id="3053470"/>
    <lineage>
        <taxon>Bacteria</taxon>
        <taxon>Bacillati</taxon>
        <taxon>Actinomycetota</taxon>
        <taxon>Actinomycetes</taxon>
        <taxon>Pseudonocardiales</taxon>
        <taxon>Pseudonocardiaceae</taxon>
        <taxon>Actinomycetospora</taxon>
    </lineage>
</organism>
<evidence type="ECO:0000256" key="1">
    <source>
        <dbReference type="SAM" id="Phobius"/>
    </source>
</evidence>
<keyword evidence="3" id="KW-1185">Reference proteome</keyword>
<sequence length="68" mass="7588">MGEWVIALLVPFLVIGAVALVAGLITLRLRRRSIRRMSANPPQPDPQWQGAHVEPLVEREVDAHRRGA</sequence>
<keyword evidence="1" id="KW-0812">Transmembrane</keyword>
<keyword evidence="1" id="KW-0472">Membrane</keyword>
<accession>A0ABT7M633</accession>
<proteinExistence type="predicted"/>
<name>A0ABT7M633_9PSEU</name>
<gene>
    <name evidence="2" type="ORF">QRT03_04740</name>
</gene>